<accession>A0A177D8I3</accession>
<feature type="domain" description="DUF7888" evidence="2">
    <location>
        <begin position="45"/>
        <end position="178"/>
    </location>
</feature>
<reference evidence="3 4" key="1">
    <citation type="submission" date="2016-05" db="EMBL/GenBank/DDBJ databases">
        <title>Comparative analysis of secretome profiles of manganese(II)-oxidizing ascomycete fungi.</title>
        <authorList>
            <consortium name="DOE Joint Genome Institute"/>
            <person name="Zeiner C.A."/>
            <person name="Purvine S.O."/>
            <person name="Zink E.M."/>
            <person name="Wu S."/>
            <person name="Pasa-Tolic L."/>
            <person name="Chaput D.L."/>
            <person name="Haridas S."/>
            <person name="Grigoriev I.V."/>
            <person name="Santelli C.M."/>
            <person name="Hansel C.M."/>
        </authorList>
    </citation>
    <scope>NUCLEOTIDE SEQUENCE [LARGE SCALE GENOMIC DNA]</scope>
    <source>
        <strain evidence="3 4">SRC1lrK2f</strain>
    </source>
</reference>
<dbReference type="STRING" id="5599.A0A177D8I3"/>
<sequence length="179" mass="18821">MPSFTTVIAALAGCSAIVNGAAVPASVATLEARENSLSKREPVLATILVAAGTAAVSAVVSEAVSATAKFIGDVQNFDSAREAFTQQTTKEMMARNPDPARFQAAACYNQGFSVADPANIDGQNSVEFKLGLLNTDYECMYIAAPNQFFTEGDGGFINLAFEHTDRCTFDEATADLTCV</sequence>
<feature type="signal peptide" evidence="1">
    <location>
        <begin position="1"/>
        <end position="20"/>
    </location>
</feature>
<organism evidence="3 4">
    <name type="scientific">Alternaria alternata</name>
    <name type="common">Alternaria rot fungus</name>
    <name type="synonym">Torula alternata</name>
    <dbReference type="NCBI Taxonomy" id="5599"/>
    <lineage>
        <taxon>Eukaryota</taxon>
        <taxon>Fungi</taxon>
        <taxon>Dikarya</taxon>
        <taxon>Ascomycota</taxon>
        <taxon>Pezizomycotina</taxon>
        <taxon>Dothideomycetes</taxon>
        <taxon>Pleosporomycetidae</taxon>
        <taxon>Pleosporales</taxon>
        <taxon>Pleosporineae</taxon>
        <taxon>Pleosporaceae</taxon>
        <taxon>Alternaria</taxon>
        <taxon>Alternaria sect. Alternaria</taxon>
        <taxon>Alternaria alternata complex</taxon>
    </lineage>
</organism>
<name>A0A177D8I3_ALTAL</name>
<keyword evidence="1" id="KW-0732">Signal</keyword>
<dbReference type="PANTHER" id="PTHR40845">
    <property type="match status" value="1"/>
</dbReference>
<evidence type="ECO:0000313" key="3">
    <source>
        <dbReference type="EMBL" id="OAG15412.1"/>
    </source>
</evidence>
<dbReference type="RefSeq" id="XP_018380833.1">
    <property type="nucleotide sequence ID" value="XM_018536573.1"/>
</dbReference>
<dbReference type="KEGG" id="aalt:CC77DRAFT_999782"/>
<evidence type="ECO:0000256" key="1">
    <source>
        <dbReference type="SAM" id="SignalP"/>
    </source>
</evidence>
<protein>
    <recommendedName>
        <fullName evidence="2">DUF7888 domain-containing protein</fullName>
    </recommendedName>
</protein>
<dbReference type="AlphaFoldDB" id="A0A177D8I3"/>
<dbReference type="Pfam" id="PF25411">
    <property type="entry name" value="DUF7888"/>
    <property type="match status" value="1"/>
</dbReference>
<dbReference type="OMA" id="ACYNKAF"/>
<evidence type="ECO:0000259" key="2">
    <source>
        <dbReference type="Pfam" id="PF25411"/>
    </source>
</evidence>
<dbReference type="EMBL" id="KV441494">
    <property type="protein sequence ID" value="OAG15412.1"/>
    <property type="molecule type" value="Genomic_DNA"/>
</dbReference>
<dbReference type="Proteomes" id="UP000077248">
    <property type="component" value="Unassembled WGS sequence"/>
</dbReference>
<dbReference type="PANTHER" id="PTHR40845:SF1">
    <property type="match status" value="1"/>
</dbReference>
<feature type="chain" id="PRO_5008059151" description="DUF7888 domain-containing protein" evidence="1">
    <location>
        <begin position="21"/>
        <end position="179"/>
    </location>
</feature>
<dbReference type="VEuPathDB" id="FungiDB:CC77DRAFT_999782"/>
<evidence type="ECO:0000313" key="4">
    <source>
        <dbReference type="Proteomes" id="UP000077248"/>
    </source>
</evidence>
<proteinExistence type="predicted"/>
<gene>
    <name evidence="3" type="ORF">CC77DRAFT_999782</name>
</gene>
<keyword evidence="4" id="KW-1185">Reference proteome</keyword>
<dbReference type="InterPro" id="IPR057210">
    <property type="entry name" value="DUF7888"/>
</dbReference>
<dbReference type="GeneID" id="29122167"/>